<dbReference type="AlphaFoldDB" id="A0A9P1C9H0"/>
<feature type="region of interest" description="Disordered" evidence="1">
    <location>
        <begin position="88"/>
        <end position="116"/>
    </location>
</feature>
<dbReference type="Proteomes" id="UP001152797">
    <property type="component" value="Unassembled WGS sequence"/>
</dbReference>
<proteinExistence type="predicted"/>
<dbReference type="EMBL" id="CAMXCT020001134">
    <property type="protein sequence ID" value="CAL1140477.1"/>
    <property type="molecule type" value="Genomic_DNA"/>
</dbReference>
<comment type="caution">
    <text evidence="2">The sequence shown here is derived from an EMBL/GenBank/DDBJ whole genome shotgun (WGS) entry which is preliminary data.</text>
</comment>
<organism evidence="2">
    <name type="scientific">Cladocopium goreaui</name>
    <dbReference type="NCBI Taxonomy" id="2562237"/>
    <lineage>
        <taxon>Eukaryota</taxon>
        <taxon>Sar</taxon>
        <taxon>Alveolata</taxon>
        <taxon>Dinophyceae</taxon>
        <taxon>Suessiales</taxon>
        <taxon>Symbiodiniaceae</taxon>
        <taxon>Cladocopium</taxon>
    </lineage>
</organism>
<evidence type="ECO:0000313" key="3">
    <source>
        <dbReference type="EMBL" id="CAL4774414.1"/>
    </source>
</evidence>
<accession>A0A9P1C9H0</accession>
<protein>
    <submittedName>
        <fullName evidence="2">Uncharacterized protein</fullName>
    </submittedName>
</protein>
<evidence type="ECO:0000313" key="4">
    <source>
        <dbReference type="Proteomes" id="UP001152797"/>
    </source>
</evidence>
<reference evidence="3 4" key="2">
    <citation type="submission" date="2024-05" db="EMBL/GenBank/DDBJ databases">
        <authorList>
            <person name="Chen Y."/>
            <person name="Shah S."/>
            <person name="Dougan E. K."/>
            <person name="Thang M."/>
            <person name="Chan C."/>
        </authorList>
    </citation>
    <scope>NUCLEOTIDE SEQUENCE [LARGE SCALE GENOMIC DNA]</scope>
</reference>
<gene>
    <name evidence="2" type="ORF">C1SCF055_LOCUS14401</name>
</gene>
<name>A0A9P1C9H0_9DINO</name>
<keyword evidence="4" id="KW-1185">Reference proteome</keyword>
<sequence length="153" mass="16685">MSPPSPFAMAQWRRVSMLPLLLWCCLSAAFIGPVARRSTLLGLFSATPQAAQALPGSPRFAGKYDDPEFPGCPREIVLQGARVLVRGTDGEGPSCQGKSWEAVGRRGRGAPDSLDGNQLSIDFSSRGGPSEVIVTWVESQLRFPDGRSWRRRR</sequence>
<reference evidence="2" key="1">
    <citation type="submission" date="2022-10" db="EMBL/GenBank/DDBJ databases">
        <authorList>
            <person name="Chen Y."/>
            <person name="Dougan E. K."/>
            <person name="Chan C."/>
            <person name="Rhodes N."/>
            <person name="Thang M."/>
        </authorList>
    </citation>
    <scope>NUCLEOTIDE SEQUENCE</scope>
</reference>
<evidence type="ECO:0000256" key="1">
    <source>
        <dbReference type="SAM" id="MobiDB-lite"/>
    </source>
</evidence>
<evidence type="ECO:0000313" key="2">
    <source>
        <dbReference type="EMBL" id="CAI3987102.1"/>
    </source>
</evidence>
<dbReference type="OrthoDB" id="426679at2759"/>
<dbReference type="EMBL" id="CAMXCT010001134">
    <property type="protein sequence ID" value="CAI3987102.1"/>
    <property type="molecule type" value="Genomic_DNA"/>
</dbReference>
<dbReference type="EMBL" id="CAMXCT030001134">
    <property type="protein sequence ID" value="CAL4774414.1"/>
    <property type="molecule type" value="Genomic_DNA"/>
</dbReference>